<dbReference type="InterPro" id="IPR002376">
    <property type="entry name" value="Formyl_transf_N"/>
</dbReference>
<dbReference type="EMBL" id="SPNW01000004">
    <property type="protein sequence ID" value="TIA92922.1"/>
    <property type="molecule type" value="Genomic_DNA"/>
</dbReference>
<evidence type="ECO:0000313" key="7">
    <source>
        <dbReference type="EMBL" id="TIA92922.1"/>
    </source>
</evidence>
<dbReference type="SUPFAM" id="SSF50486">
    <property type="entry name" value="FMT C-terminal domain-like"/>
    <property type="match status" value="1"/>
</dbReference>
<evidence type="ECO:0000256" key="3">
    <source>
        <dbReference type="ARBA" id="ARBA00022679"/>
    </source>
</evidence>
<sequence>MRRPSDILFLGSDVFSVHVLRAILERKDLYSSLSVVTPPPARTGRGKRQITKPALLELAETVRLPVYTPSASDLPSLHSQIAIPPSILLTASYGHLLPSSLLNVVPPMHAINIHPSLLPHLRGAAPIQWAIARRMSETGVSVQTMQDDVFDSGDILLQRRHTIGDNEHTFTSLVDELGKLAAKATVEVLSNLQTYQQSAYKQDTSQITHAPKVHRSIGFVDFSTMSAHTIDARHRAFAHQRPLSATLAQSNTTHQLHGVEVLSNPQTHPIIHKLDIAGAATLVQDHLVVKCAKNSFLSVHSLKPPGKRAIEAHEWWNGHRHDLDVVHFIKPERDA</sequence>
<evidence type="ECO:0000256" key="1">
    <source>
        <dbReference type="ARBA" id="ARBA00010699"/>
    </source>
</evidence>
<dbReference type="InterPro" id="IPR005793">
    <property type="entry name" value="Formyl_trans_C"/>
</dbReference>
<name>A0A4T0FVN7_9BASI</name>
<dbReference type="OrthoDB" id="10268103at2759"/>
<proteinExistence type="inferred from homology"/>
<accession>A0A4T0FVN7</accession>
<feature type="domain" description="Formyl transferase C-terminal" evidence="6">
    <location>
        <begin position="217"/>
        <end position="320"/>
    </location>
</feature>
<gene>
    <name evidence="7" type="ORF">E3P99_00438</name>
</gene>
<dbReference type="GO" id="GO:0005739">
    <property type="term" value="C:mitochondrion"/>
    <property type="evidence" value="ECO:0007669"/>
    <property type="project" value="TreeGrafter"/>
</dbReference>
<evidence type="ECO:0000259" key="5">
    <source>
        <dbReference type="Pfam" id="PF00551"/>
    </source>
</evidence>
<protein>
    <recommendedName>
        <fullName evidence="2">methionyl-tRNA formyltransferase</fullName>
        <ecNumber evidence="2">2.1.2.9</ecNumber>
    </recommendedName>
</protein>
<keyword evidence="8" id="KW-1185">Reference proteome</keyword>
<keyword evidence="3" id="KW-0808">Transferase</keyword>
<dbReference type="Pfam" id="PF00551">
    <property type="entry name" value="Formyl_trans_N"/>
    <property type="match status" value="1"/>
</dbReference>
<dbReference type="Gene3D" id="3.40.50.12230">
    <property type="match status" value="1"/>
</dbReference>
<dbReference type="PANTHER" id="PTHR11138:SF5">
    <property type="entry name" value="METHIONYL-TRNA FORMYLTRANSFERASE, MITOCHONDRIAL"/>
    <property type="match status" value="1"/>
</dbReference>
<dbReference type="Proteomes" id="UP000310189">
    <property type="component" value="Unassembled WGS sequence"/>
</dbReference>
<dbReference type="Pfam" id="PF02911">
    <property type="entry name" value="Formyl_trans_C"/>
    <property type="match status" value="1"/>
</dbReference>
<comment type="caution">
    <text evidence="7">The sequence shown here is derived from an EMBL/GenBank/DDBJ whole genome shotgun (WGS) entry which is preliminary data.</text>
</comment>
<dbReference type="GO" id="GO:0004479">
    <property type="term" value="F:methionyl-tRNA formyltransferase activity"/>
    <property type="evidence" value="ECO:0007669"/>
    <property type="project" value="UniProtKB-EC"/>
</dbReference>
<dbReference type="InterPro" id="IPR041711">
    <property type="entry name" value="Met-tRNA-FMT_N"/>
</dbReference>
<dbReference type="CDD" id="cd08646">
    <property type="entry name" value="FMT_core_Met-tRNA-FMT_N"/>
    <property type="match status" value="1"/>
</dbReference>
<organism evidence="7 8">
    <name type="scientific">Wallemia hederae</name>
    <dbReference type="NCBI Taxonomy" id="1540922"/>
    <lineage>
        <taxon>Eukaryota</taxon>
        <taxon>Fungi</taxon>
        <taxon>Dikarya</taxon>
        <taxon>Basidiomycota</taxon>
        <taxon>Wallemiomycotina</taxon>
        <taxon>Wallemiomycetes</taxon>
        <taxon>Wallemiales</taxon>
        <taxon>Wallemiaceae</taxon>
        <taxon>Wallemia</taxon>
    </lineage>
</organism>
<dbReference type="InterPro" id="IPR036477">
    <property type="entry name" value="Formyl_transf_N_sf"/>
</dbReference>
<reference evidence="7 8" key="1">
    <citation type="submission" date="2019-03" db="EMBL/GenBank/DDBJ databases">
        <title>Sequencing 23 genomes of Wallemia ichthyophaga.</title>
        <authorList>
            <person name="Gostincar C."/>
        </authorList>
    </citation>
    <scope>NUCLEOTIDE SEQUENCE [LARGE SCALE GENOMIC DNA]</scope>
    <source>
        <strain evidence="7 8">EXF-5753</strain>
    </source>
</reference>
<evidence type="ECO:0000313" key="8">
    <source>
        <dbReference type="Proteomes" id="UP000310189"/>
    </source>
</evidence>
<feature type="domain" description="Formyl transferase N-terminal" evidence="5">
    <location>
        <begin position="18"/>
        <end position="189"/>
    </location>
</feature>
<dbReference type="InterPro" id="IPR011034">
    <property type="entry name" value="Formyl_transferase-like_C_sf"/>
</dbReference>
<dbReference type="SUPFAM" id="SSF53328">
    <property type="entry name" value="Formyltransferase"/>
    <property type="match status" value="1"/>
</dbReference>
<dbReference type="EC" id="2.1.2.9" evidence="2"/>
<dbReference type="PANTHER" id="PTHR11138">
    <property type="entry name" value="METHIONYL-TRNA FORMYLTRANSFERASE"/>
    <property type="match status" value="1"/>
</dbReference>
<evidence type="ECO:0000259" key="6">
    <source>
        <dbReference type="Pfam" id="PF02911"/>
    </source>
</evidence>
<evidence type="ECO:0000256" key="4">
    <source>
        <dbReference type="ARBA" id="ARBA00022917"/>
    </source>
</evidence>
<keyword evidence="4" id="KW-0648">Protein biosynthesis</keyword>
<dbReference type="AlphaFoldDB" id="A0A4T0FVN7"/>
<comment type="similarity">
    <text evidence="1">Belongs to the Fmt family.</text>
</comment>
<evidence type="ECO:0000256" key="2">
    <source>
        <dbReference type="ARBA" id="ARBA00012261"/>
    </source>
</evidence>